<dbReference type="CDD" id="cd03413">
    <property type="entry name" value="CbiK_C"/>
    <property type="match status" value="1"/>
</dbReference>
<dbReference type="GO" id="GO:0016852">
    <property type="term" value="F:sirohydrochlorin cobaltochelatase activity"/>
    <property type="evidence" value="ECO:0007669"/>
    <property type="project" value="InterPro"/>
</dbReference>
<feature type="binding site" evidence="2">
    <location>
        <position position="183"/>
    </location>
    <ligand>
        <name>Co(2+)</name>
        <dbReference type="ChEBI" id="CHEBI:48828"/>
    </ligand>
</feature>
<dbReference type="AlphaFoldDB" id="A0A9W6GJ93"/>
<keyword evidence="2" id="KW-0170">Cobalt</keyword>
<dbReference type="GO" id="GO:0019251">
    <property type="term" value="P:anaerobic cobalamin biosynthetic process"/>
    <property type="evidence" value="ECO:0007669"/>
    <property type="project" value="InterPro"/>
</dbReference>
<dbReference type="Pfam" id="PF06180">
    <property type="entry name" value="CbiK"/>
    <property type="match status" value="1"/>
</dbReference>
<organism evidence="4 5">
    <name type="scientific">Propionigenium maris DSM 9537</name>
    <dbReference type="NCBI Taxonomy" id="1123000"/>
    <lineage>
        <taxon>Bacteria</taxon>
        <taxon>Fusobacteriati</taxon>
        <taxon>Fusobacteriota</taxon>
        <taxon>Fusobacteriia</taxon>
        <taxon>Fusobacteriales</taxon>
        <taxon>Fusobacteriaceae</taxon>
        <taxon>Propionigenium</taxon>
    </lineage>
</organism>
<feature type="active site" description="Proton acceptor" evidence="1">
    <location>
        <position position="183"/>
    </location>
</feature>
<keyword evidence="2" id="KW-0479">Metal-binding</keyword>
<feature type="binding site" evidence="2">
    <location>
        <position position="246"/>
    </location>
    <ligand>
        <name>Co(2+)</name>
        <dbReference type="ChEBI" id="CHEBI:48828"/>
    </ligand>
</feature>
<dbReference type="InterPro" id="IPR010388">
    <property type="entry name" value="Anaerobic_Co-chelatase"/>
</dbReference>
<comment type="caution">
    <text evidence="4">The sequence shown here is derived from an EMBL/GenBank/DDBJ whole genome shotgun (WGS) entry which is preliminary data.</text>
</comment>
<evidence type="ECO:0000313" key="5">
    <source>
        <dbReference type="Proteomes" id="UP001144471"/>
    </source>
</evidence>
<keyword evidence="3" id="KW-0732">Signal</keyword>
<keyword evidence="5" id="KW-1185">Reference proteome</keyword>
<dbReference type="SUPFAM" id="SSF53800">
    <property type="entry name" value="Chelatase"/>
    <property type="match status" value="1"/>
</dbReference>
<sequence length="308" mass="34308">MKKMLVAAILLMGLTTTGAMAHGGTTSSKGENVFEHLHKGDKKAILVVHFGSTVDETRGKTIDVINREYKHDFEDFEVREAFTSREIINKLSKRGIEKDNPMEAMEKLAAEGYTHVLIQTTNIMNGIETENLKNEVEKYADKFEVVRMGTPLLTDTEDYKEVAKVIKKEIPADKDTAVVVVGHGTHHYAGAAYAKMDYVFKAEGYENYFVGTVEGYPAMSDVVSNLKAEGYKKVVLAPFMFVAGDHAMNDIAGDWKDELEEKGFDVSLAIKGLGEYADIQHIYIHKSFDAMVHEEVDMAAKKAELAKK</sequence>
<protein>
    <submittedName>
        <fullName evidence="4">Cobalt chelatase</fullName>
    </submittedName>
</protein>
<feature type="chain" id="PRO_5040723508" evidence="3">
    <location>
        <begin position="22"/>
        <end position="308"/>
    </location>
</feature>
<evidence type="ECO:0000313" key="4">
    <source>
        <dbReference type="EMBL" id="GLI54899.1"/>
    </source>
</evidence>
<dbReference type="CDD" id="cd03412">
    <property type="entry name" value="CbiK_N"/>
    <property type="match status" value="1"/>
</dbReference>
<dbReference type="PIRSF" id="PIRSF033579">
    <property type="entry name" value="Anaer_Co_chel"/>
    <property type="match status" value="1"/>
</dbReference>
<feature type="binding site" evidence="2">
    <location>
        <position position="214"/>
    </location>
    <ligand>
        <name>Co(2+)</name>
        <dbReference type="ChEBI" id="CHEBI:48828"/>
    </ligand>
</feature>
<evidence type="ECO:0000256" key="2">
    <source>
        <dbReference type="PIRSR" id="PIRSR033579-3"/>
    </source>
</evidence>
<dbReference type="Proteomes" id="UP001144471">
    <property type="component" value="Unassembled WGS sequence"/>
</dbReference>
<dbReference type="Gene3D" id="3.40.50.1400">
    <property type="match status" value="2"/>
</dbReference>
<reference evidence="4" key="1">
    <citation type="submission" date="2022-12" db="EMBL/GenBank/DDBJ databases">
        <title>Reference genome sequencing for broad-spectrum identification of bacterial and archaeal isolates by mass spectrometry.</title>
        <authorList>
            <person name="Sekiguchi Y."/>
            <person name="Tourlousse D.M."/>
        </authorList>
    </citation>
    <scope>NUCLEOTIDE SEQUENCE</scope>
    <source>
        <strain evidence="4">10succ1</strain>
    </source>
</reference>
<evidence type="ECO:0000256" key="3">
    <source>
        <dbReference type="SAM" id="SignalP"/>
    </source>
</evidence>
<dbReference type="EMBL" id="BSDY01000002">
    <property type="protein sequence ID" value="GLI54899.1"/>
    <property type="molecule type" value="Genomic_DNA"/>
</dbReference>
<name>A0A9W6GJ93_9FUSO</name>
<accession>A0A9W6GJ93</accession>
<evidence type="ECO:0000256" key="1">
    <source>
        <dbReference type="PIRSR" id="PIRSR033579-1"/>
    </source>
</evidence>
<dbReference type="GO" id="GO:0046872">
    <property type="term" value="F:metal ion binding"/>
    <property type="evidence" value="ECO:0007669"/>
    <property type="project" value="UniProtKB-KW"/>
</dbReference>
<dbReference type="RefSeq" id="WP_281833041.1">
    <property type="nucleotide sequence ID" value="NZ_BSDY01000002.1"/>
</dbReference>
<proteinExistence type="predicted"/>
<gene>
    <name evidence="4" type="ORF">PM10SUCC1_04140</name>
</gene>
<feature type="signal peptide" evidence="3">
    <location>
        <begin position="1"/>
        <end position="21"/>
    </location>
</feature>